<evidence type="ECO:0000256" key="2">
    <source>
        <dbReference type="ARBA" id="ARBA00008654"/>
    </source>
</evidence>
<evidence type="ECO:0000256" key="6">
    <source>
        <dbReference type="ARBA" id="ARBA00023004"/>
    </source>
</evidence>
<comment type="similarity">
    <text evidence="2">Belongs to the gamma-BBH/TMLD family.</text>
</comment>
<keyword evidence="3" id="KW-0479">Metal-binding</keyword>
<organism evidence="8 9">
    <name type="scientific">Oncorhynchus mykiss</name>
    <name type="common">Rainbow trout</name>
    <name type="synonym">Salmo gairdneri</name>
    <dbReference type="NCBI Taxonomy" id="8022"/>
    <lineage>
        <taxon>Eukaryota</taxon>
        <taxon>Metazoa</taxon>
        <taxon>Chordata</taxon>
        <taxon>Craniata</taxon>
        <taxon>Vertebrata</taxon>
        <taxon>Euteleostomi</taxon>
        <taxon>Actinopterygii</taxon>
        <taxon>Neopterygii</taxon>
        <taxon>Teleostei</taxon>
        <taxon>Protacanthopterygii</taxon>
        <taxon>Salmoniformes</taxon>
        <taxon>Salmonidae</taxon>
        <taxon>Salmoninae</taxon>
        <taxon>Oncorhynchus</taxon>
    </lineage>
</organism>
<dbReference type="FunFam" id="3.30.2020.30:FF:000002">
    <property type="entry name" value="Putative gamma-butyrobetaine dioxygenase"/>
    <property type="match status" value="1"/>
</dbReference>
<evidence type="ECO:0000256" key="3">
    <source>
        <dbReference type="ARBA" id="ARBA00022723"/>
    </source>
</evidence>
<protein>
    <recommendedName>
        <fullName evidence="7">Gamma-butyrobetaine hydroxylase-like N-terminal domain-containing protein</fullName>
    </recommendedName>
</protein>
<dbReference type="EMBL" id="FR909020">
    <property type="protein sequence ID" value="CDQ88867.1"/>
    <property type="molecule type" value="Genomic_DNA"/>
</dbReference>
<evidence type="ECO:0000256" key="5">
    <source>
        <dbReference type="ARBA" id="ARBA00023002"/>
    </source>
</evidence>
<feature type="domain" description="Gamma-butyrobetaine hydroxylase-like N-terminal" evidence="7">
    <location>
        <begin position="2"/>
        <end position="59"/>
    </location>
</feature>
<evidence type="ECO:0000256" key="1">
    <source>
        <dbReference type="ARBA" id="ARBA00001954"/>
    </source>
</evidence>
<dbReference type="GO" id="GO:0046872">
    <property type="term" value="F:metal ion binding"/>
    <property type="evidence" value="ECO:0007669"/>
    <property type="project" value="UniProtKB-KW"/>
</dbReference>
<dbReference type="InterPro" id="IPR038492">
    <property type="entry name" value="GBBH-like_N_sf"/>
</dbReference>
<dbReference type="Pfam" id="PF06155">
    <property type="entry name" value="GBBH-like_N"/>
    <property type="match status" value="1"/>
</dbReference>
<comment type="cofactor">
    <cofactor evidence="1">
        <name>Fe(2+)</name>
        <dbReference type="ChEBI" id="CHEBI:29033"/>
    </cofactor>
</comment>
<name>A0A060YBG8_ONCMY</name>
<evidence type="ECO:0000313" key="9">
    <source>
        <dbReference type="Proteomes" id="UP000193380"/>
    </source>
</evidence>
<dbReference type="PaxDb" id="8022-A0A060YBG8"/>
<keyword evidence="6" id="KW-0408">Iron</keyword>
<dbReference type="AlphaFoldDB" id="A0A060YBG8"/>
<reference evidence="8" key="2">
    <citation type="submission" date="2014-03" db="EMBL/GenBank/DDBJ databases">
        <authorList>
            <person name="Genoscope - CEA"/>
        </authorList>
    </citation>
    <scope>NUCLEOTIDE SEQUENCE</scope>
</reference>
<evidence type="ECO:0000256" key="4">
    <source>
        <dbReference type="ARBA" id="ARBA00022964"/>
    </source>
</evidence>
<gene>
    <name evidence="8" type="ORF">GSONMT00045565001</name>
</gene>
<sequence length="102" mass="11899">MYPYTWLRDNCQCPLCTLQSAQARSLLLSQLDIHTGVDRVQVTDNNKVSIVWPDQHTSEFDPEWLRKRCFSSAARQALQEELFLNSKTITPRTAIWQFPHCC</sequence>
<proteinExistence type="inferred from homology"/>
<dbReference type="Proteomes" id="UP000193380">
    <property type="component" value="Unassembled WGS sequence"/>
</dbReference>
<dbReference type="InterPro" id="IPR010376">
    <property type="entry name" value="GBBH-like_N"/>
</dbReference>
<dbReference type="GO" id="GO:0051213">
    <property type="term" value="F:dioxygenase activity"/>
    <property type="evidence" value="ECO:0007669"/>
    <property type="project" value="UniProtKB-KW"/>
</dbReference>
<evidence type="ECO:0000313" key="8">
    <source>
        <dbReference type="EMBL" id="CDQ88867.1"/>
    </source>
</evidence>
<dbReference type="STRING" id="8022.A0A060YBG8"/>
<accession>A0A060YBG8</accession>
<dbReference type="Gene3D" id="3.30.2020.30">
    <property type="match status" value="1"/>
</dbReference>
<evidence type="ECO:0000259" key="7">
    <source>
        <dbReference type="Pfam" id="PF06155"/>
    </source>
</evidence>
<reference evidence="8" key="1">
    <citation type="journal article" date="2014" name="Nat. Commun.">
        <title>The rainbow trout genome provides novel insights into evolution after whole-genome duplication in vertebrates.</title>
        <authorList>
            <person name="Berthelot C."/>
            <person name="Brunet F."/>
            <person name="Chalopin D."/>
            <person name="Juanchich A."/>
            <person name="Bernard M."/>
            <person name="Noel B."/>
            <person name="Bento P."/>
            <person name="Da Silva C."/>
            <person name="Labadie K."/>
            <person name="Alberti A."/>
            <person name="Aury J.M."/>
            <person name="Louis A."/>
            <person name="Dehais P."/>
            <person name="Bardou P."/>
            <person name="Montfort J."/>
            <person name="Klopp C."/>
            <person name="Cabau C."/>
            <person name="Gaspin C."/>
            <person name="Thorgaard G.H."/>
            <person name="Boussaha M."/>
            <person name="Quillet E."/>
            <person name="Guyomard R."/>
            <person name="Galiana D."/>
            <person name="Bobe J."/>
            <person name="Volff J.N."/>
            <person name="Genet C."/>
            <person name="Wincker P."/>
            <person name="Jaillon O."/>
            <person name="Roest Crollius H."/>
            <person name="Guiguen Y."/>
        </authorList>
    </citation>
    <scope>NUCLEOTIDE SEQUENCE [LARGE SCALE GENOMIC DNA]</scope>
</reference>
<keyword evidence="5" id="KW-0560">Oxidoreductase</keyword>
<keyword evidence="4" id="KW-0223">Dioxygenase</keyword>